<reference evidence="4 5" key="1">
    <citation type="submission" date="2024-06" db="EMBL/GenBank/DDBJ databases">
        <authorList>
            <person name="Kraege A."/>
            <person name="Thomma B."/>
        </authorList>
    </citation>
    <scope>NUCLEOTIDE SEQUENCE [LARGE SCALE GENOMIC DNA]</scope>
</reference>
<dbReference type="Proteomes" id="UP001497392">
    <property type="component" value="Unassembled WGS sequence"/>
</dbReference>
<evidence type="ECO:0000313" key="4">
    <source>
        <dbReference type="EMBL" id="CAL5226866.1"/>
    </source>
</evidence>
<accession>A0ABP1G3I0</accession>
<feature type="region of interest" description="Disordered" evidence="3">
    <location>
        <begin position="213"/>
        <end position="353"/>
    </location>
</feature>
<gene>
    <name evidence="4" type="primary">g9738</name>
    <name evidence="4" type="ORF">VP750_LOCUS8772</name>
</gene>
<feature type="region of interest" description="Disordered" evidence="3">
    <location>
        <begin position="1"/>
        <end position="69"/>
    </location>
</feature>
<feature type="compositionally biased region" description="Polar residues" evidence="3">
    <location>
        <begin position="138"/>
        <end position="149"/>
    </location>
</feature>
<name>A0ABP1G3I0_9CHLO</name>
<feature type="region of interest" description="Disordered" evidence="3">
    <location>
        <begin position="527"/>
        <end position="550"/>
    </location>
</feature>
<feature type="compositionally biased region" description="Low complexity" evidence="3">
    <location>
        <begin position="235"/>
        <end position="244"/>
    </location>
</feature>
<dbReference type="InterPro" id="IPR039900">
    <property type="entry name" value="Pat1-like"/>
</dbReference>
<dbReference type="EMBL" id="CAXHTA020000016">
    <property type="protein sequence ID" value="CAL5226866.1"/>
    <property type="molecule type" value="Genomic_DNA"/>
</dbReference>
<evidence type="ECO:0000256" key="3">
    <source>
        <dbReference type="SAM" id="MobiDB-lite"/>
    </source>
</evidence>
<dbReference type="PANTHER" id="PTHR21551">
    <property type="entry name" value="TOPOISOMERASE II-ASSOCIATED PROTEIN PAT1"/>
    <property type="match status" value="1"/>
</dbReference>
<sequence>MDSLEDKDNKMASQPMNGGAPFDAGQYSFFDSMGDDAGLEGGLDGGPEGLEGGLEEGVEVPPEEEEVPIEEEVDLALLGNDEPEDLSYAAMFAHTLKLGESMQTPQKLKDSLQWNSAASADPVVQPPSAGQARAGSMSGYSSMEQTASSHMPYGAHSLPSPSPWSVYTETPGQHHSPAPGAYQSPGLHGLQGLDMAQISQKIMTMEEVETQLRRKSQLLQQQQRQQAPPMPGADSGMLGSLGQMGPPPQPGQSMQQPPSGPVQPVQHMQRGPPGFPSPTGPPRQLPQYNSQHLGSQPPVGSMPGPRPPAGPPPPMPPPDRPHMPMHAHPFPPPGVRGPPGPQLPGMSPGMPPPGGPAGFPGMPGAPFGPNMQHMRGHPGPSAWQRPLHHTMGPRPPHMMPPMGHYPPMPPLMLPSPENLKGADLLRHRCIYGSKLMSSDEIENILRIQEKFLTSGVPYNEDYYYLACKHKHKKLHEHALHFFAPEALRDAAPASRPATEDAAYAKLEGLGKIPFSNIRRPRPLMDLMDKQPAEPSEEATPEPEDKEGRRRLEDEPLLAARIVVEECLNVLLDLDDIDRLWVNAPGPRIDKADLQKRRSNLLEVLGRNLRVPRTPQAQKGAAGDGVFMRLMALPKGRGMLTRALRVLYAPPSLFEAVPGAPSSEEAPLHISWALLRNVRTLYGCASQVGQKGAQRGGSGEDVAQQAAERDIEVTSALAGSAVELLSRLDGPSAVNQCMEALVHGDLQLPADGTYSISDALLPLYIPGEATSARRLWLADIFVALLQRAQELGLSSFSSESRDAASKASSEGQQYHTLFNIFYKLVYEHIASLVEVYNMATAAGMTEAADYAKSIAPVNLIRALMPHTSDTQRAELLSSLNQIQ</sequence>
<comment type="subcellular location">
    <subcellularLocation>
        <location evidence="1">Cytoplasm</location>
        <location evidence="1">P-body</location>
    </subcellularLocation>
</comment>
<feature type="compositionally biased region" description="Polar residues" evidence="3">
    <location>
        <begin position="163"/>
        <end position="173"/>
    </location>
</feature>
<feature type="compositionally biased region" description="Pro residues" evidence="3">
    <location>
        <begin position="304"/>
        <end position="318"/>
    </location>
</feature>
<feature type="compositionally biased region" description="Gly residues" evidence="3">
    <location>
        <begin position="39"/>
        <end position="52"/>
    </location>
</feature>
<feature type="region of interest" description="Disordered" evidence="3">
    <location>
        <begin position="118"/>
        <end position="188"/>
    </location>
</feature>
<feature type="compositionally biased region" description="Pro residues" evidence="3">
    <location>
        <begin position="329"/>
        <end position="342"/>
    </location>
</feature>
<feature type="compositionally biased region" description="Low complexity" evidence="3">
    <location>
        <begin position="251"/>
        <end position="266"/>
    </location>
</feature>
<feature type="compositionally biased region" description="Acidic residues" evidence="3">
    <location>
        <begin position="534"/>
        <end position="544"/>
    </location>
</feature>
<keyword evidence="2" id="KW-0963">Cytoplasm</keyword>
<organism evidence="4 5">
    <name type="scientific">Coccomyxa viridis</name>
    <dbReference type="NCBI Taxonomy" id="1274662"/>
    <lineage>
        <taxon>Eukaryota</taxon>
        <taxon>Viridiplantae</taxon>
        <taxon>Chlorophyta</taxon>
        <taxon>core chlorophytes</taxon>
        <taxon>Trebouxiophyceae</taxon>
        <taxon>Trebouxiophyceae incertae sedis</taxon>
        <taxon>Coccomyxaceae</taxon>
        <taxon>Coccomyxa</taxon>
    </lineage>
</organism>
<keyword evidence="5" id="KW-1185">Reference proteome</keyword>
<evidence type="ECO:0000313" key="5">
    <source>
        <dbReference type="Proteomes" id="UP001497392"/>
    </source>
</evidence>
<evidence type="ECO:0000256" key="1">
    <source>
        <dbReference type="ARBA" id="ARBA00004201"/>
    </source>
</evidence>
<comment type="caution">
    <text evidence="4">The sequence shown here is derived from an EMBL/GenBank/DDBJ whole genome shotgun (WGS) entry which is preliminary data.</text>
</comment>
<feature type="compositionally biased region" description="Pro residues" evidence="3">
    <location>
        <begin position="273"/>
        <end position="284"/>
    </location>
</feature>
<feature type="compositionally biased region" description="Basic and acidic residues" evidence="3">
    <location>
        <begin position="1"/>
        <end position="10"/>
    </location>
</feature>
<protein>
    <submittedName>
        <fullName evidence="4">G9738 protein</fullName>
    </submittedName>
</protein>
<evidence type="ECO:0000256" key="2">
    <source>
        <dbReference type="ARBA" id="ARBA00022490"/>
    </source>
</evidence>
<proteinExistence type="predicted"/>
<dbReference type="PANTHER" id="PTHR21551:SF0">
    <property type="entry name" value="PROTEIN ASSOCIATED WITH TOPO II RELATED-1, ISOFORM A"/>
    <property type="match status" value="1"/>
</dbReference>
<feature type="compositionally biased region" description="Low complexity" evidence="3">
    <location>
        <begin position="217"/>
        <end position="226"/>
    </location>
</feature>
<feature type="compositionally biased region" description="Acidic residues" evidence="3">
    <location>
        <begin position="53"/>
        <end position="69"/>
    </location>
</feature>